<name>A0ABY6DU42_9ACTN</name>
<evidence type="ECO:0000313" key="4">
    <source>
        <dbReference type="Proteomes" id="UP001061298"/>
    </source>
</evidence>
<dbReference type="Pfam" id="PF06441">
    <property type="entry name" value="EHN"/>
    <property type="match status" value="1"/>
</dbReference>
<keyword evidence="3" id="KW-0378">Hydrolase</keyword>
<accession>A0ABY6DU42</accession>
<dbReference type="InterPro" id="IPR029058">
    <property type="entry name" value="AB_hydrolase_fold"/>
</dbReference>
<dbReference type="EMBL" id="CP106793">
    <property type="protein sequence ID" value="UXY17895.1"/>
    <property type="molecule type" value="Genomic_DNA"/>
</dbReference>
<feature type="region of interest" description="Disordered" evidence="1">
    <location>
        <begin position="106"/>
        <end position="131"/>
    </location>
</feature>
<reference evidence="3" key="1">
    <citation type="submission" date="2022-10" db="EMBL/GenBank/DDBJ databases">
        <authorList>
            <person name="Mo P."/>
        </authorList>
    </citation>
    <scope>NUCLEOTIDE SEQUENCE</scope>
    <source>
        <strain evidence="3">HUAS 13-4</strain>
    </source>
</reference>
<evidence type="ECO:0000313" key="3">
    <source>
        <dbReference type="EMBL" id="UXY17895.1"/>
    </source>
</evidence>
<feature type="domain" description="Epoxide hydrolase N-terminal" evidence="2">
    <location>
        <begin position="8"/>
        <end position="56"/>
    </location>
</feature>
<organism evidence="3 4">
    <name type="scientific">Streptomyces cynarae</name>
    <dbReference type="NCBI Taxonomy" id="2981134"/>
    <lineage>
        <taxon>Bacteria</taxon>
        <taxon>Bacillati</taxon>
        <taxon>Actinomycetota</taxon>
        <taxon>Actinomycetes</taxon>
        <taxon>Kitasatosporales</taxon>
        <taxon>Streptomycetaceae</taxon>
        <taxon>Streptomyces</taxon>
    </lineage>
</organism>
<dbReference type="RefSeq" id="WP_263228020.1">
    <property type="nucleotide sequence ID" value="NZ_CP106793.1"/>
</dbReference>
<sequence length="131" mass="14267">MPGSAANSTRWAEPWPVNGWEAGTDTTELRRLTAYWAGGYDRRAHEAAVNALPSHLADRLATPSRYGGAAEDAFTVIVPSLSGFAFSPQRPTLSDTQQTHHLWHRVMPGPPRIHGGLADARGRLPEHPRPG</sequence>
<protein>
    <submittedName>
        <fullName evidence="3">Epoxide hydrolase N-terminal domain-containing protein</fullName>
    </submittedName>
</protein>
<keyword evidence="4" id="KW-1185">Reference proteome</keyword>
<evidence type="ECO:0000259" key="2">
    <source>
        <dbReference type="Pfam" id="PF06441"/>
    </source>
</evidence>
<dbReference type="Proteomes" id="UP001061298">
    <property type="component" value="Chromosome"/>
</dbReference>
<gene>
    <name evidence="3" type="ORF">N8I84_03455</name>
</gene>
<feature type="compositionally biased region" description="Basic and acidic residues" evidence="1">
    <location>
        <begin position="120"/>
        <end position="131"/>
    </location>
</feature>
<dbReference type="SUPFAM" id="SSF53474">
    <property type="entry name" value="alpha/beta-Hydrolases"/>
    <property type="match status" value="1"/>
</dbReference>
<dbReference type="GO" id="GO:0016787">
    <property type="term" value="F:hydrolase activity"/>
    <property type="evidence" value="ECO:0007669"/>
    <property type="project" value="UniProtKB-KW"/>
</dbReference>
<evidence type="ECO:0000256" key="1">
    <source>
        <dbReference type="SAM" id="MobiDB-lite"/>
    </source>
</evidence>
<proteinExistence type="predicted"/>
<dbReference type="InterPro" id="IPR010497">
    <property type="entry name" value="Epoxide_hydro_N"/>
</dbReference>
<dbReference type="Gene3D" id="3.40.50.1820">
    <property type="entry name" value="alpha/beta hydrolase"/>
    <property type="match status" value="2"/>
</dbReference>